<proteinExistence type="predicted"/>
<comment type="caution">
    <text evidence="2">The sequence shown here is derived from an EMBL/GenBank/DDBJ whole genome shotgun (WGS) entry which is preliminary data.</text>
</comment>
<dbReference type="Proteomes" id="UP001154322">
    <property type="component" value="Unassembled WGS sequence"/>
</dbReference>
<evidence type="ECO:0000256" key="1">
    <source>
        <dbReference type="SAM" id="MobiDB-lite"/>
    </source>
</evidence>
<dbReference type="RefSeq" id="WP_261944654.1">
    <property type="nucleotide sequence ID" value="NZ_CALYLO010000001.1"/>
</dbReference>
<name>A0ABM9FWL1_9BACL</name>
<evidence type="ECO:0000313" key="2">
    <source>
        <dbReference type="EMBL" id="CAH8243552.1"/>
    </source>
</evidence>
<keyword evidence="3" id="KW-1185">Reference proteome</keyword>
<sequence>MYSRRSGLSIRPSSGKAIVPITYDNTTYLPVRSDSEIKTLNEMYSSYLKKKKAESPLNSSAETSLSIMGDSASESLIPGMTTDMSRLPSTGMSYKQDSDAVG</sequence>
<reference evidence="2" key="1">
    <citation type="submission" date="2022-06" db="EMBL/GenBank/DDBJ databases">
        <authorList>
            <person name="Dietemann V."/>
            <person name="Ory F."/>
            <person name="Dainat B."/>
            <person name="Oberhansli S."/>
        </authorList>
    </citation>
    <scope>NUCLEOTIDE SEQUENCE</scope>
    <source>
        <strain evidence="2">Ena-SAMPLE-TAB-26-04-2022-14:26:32:270-5432</strain>
    </source>
</reference>
<feature type="compositionally biased region" description="Polar residues" evidence="1">
    <location>
        <begin position="82"/>
        <end position="95"/>
    </location>
</feature>
<protein>
    <submittedName>
        <fullName evidence="2">Uncharacterized protein</fullName>
    </submittedName>
</protein>
<accession>A0ABM9FWL1</accession>
<organism evidence="2 3">
    <name type="scientific">Paenibacillus melissococcoides</name>
    <dbReference type="NCBI Taxonomy" id="2912268"/>
    <lineage>
        <taxon>Bacteria</taxon>
        <taxon>Bacillati</taxon>
        <taxon>Bacillota</taxon>
        <taxon>Bacilli</taxon>
        <taxon>Bacillales</taxon>
        <taxon>Paenibacillaceae</taxon>
        <taxon>Paenibacillus</taxon>
    </lineage>
</organism>
<feature type="region of interest" description="Disordered" evidence="1">
    <location>
        <begin position="72"/>
        <end position="102"/>
    </location>
</feature>
<gene>
    <name evidence="2" type="ORF">WJ0W_000792</name>
</gene>
<evidence type="ECO:0000313" key="3">
    <source>
        <dbReference type="Proteomes" id="UP001154322"/>
    </source>
</evidence>
<dbReference type="EMBL" id="CALYLO010000001">
    <property type="protein sequence ID" value="CAH8243552.1"/>
    <property type="molecule type" value="Genomic_DNA"/>
</dbReference>